<dbReference type="Gene3D" id="2.130.10.10">
    <property type="entry name" value="YVTN repeat-like/Quinoprotein amine dehydrogenase"/>
    <property type="match status" value="2"/>
</dbReference>
<evidence type="ECO:0000259" key="5">
    <source>
        <dbReference type="Pfam" id="PF02225"/>
    </source>
</evidence>
<dbReference type="CDD" id="cd04818">
    <property type="entry name" value="PA_subtilisin_1"/>
    <property type="match status" value="1"/>
</dbReference>
<dbReference type="Gene3D" id="3.50.30.30">
    <property type="match status" value="1"/>
</dbReference>
<keyword evidence="2" id="KW-0325">Glycoprotein</keyword>
<dbReference type="RefSeq" id="WP_166236911.1">
    <property type="nucleotide sequence ID" value="NZ_JAAJBV010000006.1"/>
</dbReference>
<gene>
    <name evidence="7" type="ORF">G4L40_09200</name>
</gene>
<dbReference type="Pfam" id="PF02225">
    <property type="entry name" value="PA"/>
    <property type="match status" value="1"/>
</dbReference>
<evidence type="ECO:0000256" key="2">
    <source>
        <dbReference type="ARBA" id="ARBA00023180"/>
    </source>
</evidence>
<proteinExistence type="predicted"/>
<dbReference type="InterPro" id="IPR015943">
    <property type="entry name" value="WD40/YVTN_repeat-like_dom_sf"/>
</dbReference>
<feature type="domain" description="PA" evidence="5">
    <location>
        <begin position="309"/>
        <end position="387"/>
    </location>
</feature>
<feature type="signal peptide" evidence="4">
    <location>
        <begin position="1"/>
        <end position="20"/>
    </location>
</feature>
<organism evidence="7 8">
    <name type="scientific">Flavobacterium celericrescens</name>
    <dbReference type="NCBI Taxonomy" id="2709780"/>
    <lineage>
        <taxon>Bacteria</taxon>
        <taxon>Pseudomonadati</taxon>
        <taxon>Bacteroidota</taxon>
        <taxon>Flavobacteriia</taxon>
        <taxon>Flavobacteriales</taxon>
        <taxon>Flavobacteriaceae</taxon>
        <taxon>Flavobacterium</taxon>
    </lineage>
</organism>
<evidence type="ECO:0000313" key="7">
    <source>
        <dbReference type="EMBL" id="NHM04876.1"/>
    </source>
</evidence>
<evidence type="ECO:0000256" key="3">
    <source>
        <dbReference type="SAM" id="MobiDB-lite"/>
    </source>
</evidence>
<evidence type="ECO:0000256" key="4">
    <source>
        <dbReference type="SAM" id="SignalP"/>
    </source>
</evidence>
<evidence type="ECO:0000313" key="8">
    <source>
        <dbReference type="Proteomes" id="UP000761423"/>
    </source>
</evidence>
<evidence type="ECO:0000259" key="6">
    <source>
        <dbReference type="Pfam" id="PF18962"/>
    </source>
</evidence>
<dbReference type="InterPro" id="IPR003137">
    <property type="entry name" value="PA_domain"/>
</dbReference>
<accession>A0ABX0IHW9</accession>
<keyword evidence="8" id="KW-1185">Reference proteome</keyword>
<protein>
    <submittedName>
        <fullName evidence="7">T9SS type A sorting domain-containing protein</fullName>
    </submittedName>
</protein>
<feature type="chain" id="PRO_5046953979" evidence="4">
    <location>
        <begin position="21"/>
        <end position="1099"/>
    </location>
</feature>
<sequence length="1099" mass="116623">MKKQLLLLLSALFLFVTGYSQEISQQQKNQIDAVNMNEKKETNSNVKNVSNVSSKPDRKTKKLRKLHEKHLANSPFKKTLQMSKSERKAAGIPPNKYLEQEWELTMNPQTGTVDIENLRVIRDNLSRERAQAIALGRTPGDGSDNSWIERGPNNVGGRTRAIIFDPNDPTYNTVIAGGVSGGLWKNTNISSSSSTWTRVNIPENLNVSSITYDPNNTNVFYAGTGESYVFGDVSGDGLWKSSDAGLTWTKVFGGITGNTFFQSSSSLTVNAPSGIAGSYPVVPTTAFGTTLSSSLTNDIVLISDDTPPTSDGCDGILNGAALNGKIALIRRGSCTFVIKVKAAQDAGAVAVIVMNNVAGAGPASMGGTDPAITIPSFAVSKETGDILEAALASNTVNGTLNTPATGVPSGFIVPGIQHINDVVVKNNGGISEIYVAAGDTFYSSSANATYQGSTTYGVYKSTDGGANWTLLNLPLTASGNKHCPNDIEIAVDGTIWVSTTNSWSFGNGGGKIFSSTDGGNTFVDKYTVTNGARTEIEVSNTTANKLYVLSEIDAVAPSTIEITMLVTNNGFSTAPTVLTLPTGNETREITYGFTGQQAFYDLMIESDPSNDQILYVGGIDLYRSTDGANSWVTISDWTSNVHADQHAMTFKPNNSNIAIFGNDGGVYYSGNLSATGTPATARNNGFNVTQFHSVAVAPTGATGGNLVNDYFSAGAQDNGTNYFASAGPGINPSVESQGGDGGTTVFDQGADKYYISSYVYNVNINYRSTAGNVRAISNDAGSAANGAFYPAMALDSGLDILYTDYSSGTSYIVRRYTNLKSGIVGRTSITNALLTGSPTALKVSPYTSGSSTLLVGTKNGKLLRVTGINNTTGTWTDITGSGFVGSISDVEYGLSNDEIFVTVHNYGVTSIWYTSNGTSATPTWLNKEGNLPDLPVKCILQNPLNTNEVIIGTDLGVWYTNNFTDSSPSWNQSYNGMSNVKVPDMDLRNDNKVYAATYGRGVFSGSFTAVSLSNGDISLNNEVKIYPNPSKGILNVSIPSYSGELKINLFDINGREVLSSSENFSIEKSINLKGLESGIYVLKLQGNDGLSYTEKIVLE</sequence>
<keyword evidence="1 4" id="KW-0732">Signal</keyword>
<feature type="domain" description="Secretion system C-terminal sorting" evidence="6">
    <location>
        <begin position="1025"/>
        <end position="1097"/>
    </location>
</feature>
<dbReference type="SUPFAM" id="SSF52025">
    <property type="entry name" value="PA domain"/>
    <property type="match status" value="1"/>
</dbReference>
<feature type="region of interest" description="Disordered" evidence="3">
    <location>
        <begin position="40"/>
        <end position="61"/>
    </location>
</feature>
<dbReference type="PANTHER" id="PTHR22702:SF1">
    <property type="entry name" value="PROTEASE-ASSOCIATED DOMAIN-CONTAINING PROTEIN 1"/>
    <property type="match status" value="1"/>
</dbReference>
<dbReference type="InterPro" id="IPR046450">
    <property type="entry name" value="PA_dom_sf"/>
</dbReference>
<dbReference type="Proteomes" id="UP000761423">
    <property type="component" value="Unassembled WGS sequence"/>
</dbReference>
<dbReference type="Pfam" id="PF18962">
    <property type="entry name" value="Por_Secre_tail"/>
    <property type="match status" value="1"/>
</dbReference>
<evidence type="ECO:0000256" key="1">
    <source>
        <dbReference type="ARBA" id="ARBA00022729"/>
    </source>
</evidence>
<comment type="caution">
    <text evidence="7">The sequence shown here is derived from an EMBL/GenBank/DDBJ whole genome shotgun (WGS) entry which is preliminary data.</text>
</comment>
<dbReference type="EMBL" id="JAAJBV010000006">
    <property type="protein sequence ID" value="NHM04876.1"/>
    <property type="molecule type" value="Genomic_DNA"/>
</dbReference>
<dbReference type="NCBIfam" id="TIGR04183">
    <property type="entry name" value="Por_Secre_tail"/>
    <property type="match status" value="1"/>
</dbReference>
<dbReference type="InterPro" id="IPR026444">
    <property type="entry name" value="Secre_tail"/>
</dbReference>
<dbReference type="SUPFAM" id="SSF50939">
    <property type="entry name" value="Sialidases"/>
    <property type="match status" value="1"/>
</dbReference>
<reference evidence="7 8" key="1">
    <citation type="submission" date="2020-02" db="EMBL/GenBank/DDBJ databases">
        <authorList>
            <person name="Chen W.-M."/>
        </authorList>
    </citation>
    <scope>NUCLEOTIDE SEQUENCE [LARGE SCALE GENOMIC DNA]</scope>
    <source>
        <strain evidence="7 8">TWA-26</strain>
    </source>
</reference>
<name>A0ABX0IHW9_9FLAO</name>
<dbReference type="PANTHER" id="PTHR22702">
    <property type="entry name" value="PROTEASE-ASSOCIATED DOMAIN-CONTAINING PROTEIN"/>
    <property type="match status" value="1"/>
</dbReference>
<feature type="compositionally biased region" description="Low complexity" evidence="3">
    <location>
        <begin position="43"/>
        <end position="54"/>
    </location>
</feature>
<dbReference type="InterPro" id="IPR036278">
    <property type="entry name" value="Sialidase_sf"/>
</dbReference>